<evidence type="ECO:0000256" key="2">
    <source>
        <dbReference type="RuleBase" id="RU003707"/>
    </source>
</evidence>
<dbReference type="PROSITE" id="PS00166">
    <property type="entry name" value="ENOYL_COA_HYDRATASE"/>
    <property type="match status" value="1"/>
</dbReference>
<name>A0ABX1P0A9_9RHOO</name>
<dbReference type="Gene3D" id="1.10.12.10">
    <property type="entry name" value="Lyase 2-enoyl-coa Hydratase, Chain A, domain 2"/>
    <property type="match status" value="1"/>
</dbReference>
<dbReference type="GO" id="GO:0004300">
    <property type="term" value="F:enoyl-CoA hydratase activity"/>
    <property type="evidence" value="ECO:0007669"/>
    <property type="project" value="UniProtKB-EC"/>
</dbReference>
<dbReference type="PANTHER" id="PTHR42964">
    <property type="entry name" value="ENOYL-COA HYDRATASE"/>
    <property type="match status" value="1"/>
</dbReference>
<dbReference type="PANTHER" id="PTHR42964:SF1">
    <property type="entry name" value="POLYKETIDE BIOSYNTHESIS ENOYL-COA HYDRATASE PKSH-RELATED"/>
    <property type="match status" value="1"/>
</dbReference>
<dbReference type="EMBL" id="WTVP01000062">
    <property type="protein sequence ID" value="NMG17165.1"/>
    <property type="molecule type" value="Genomic_DNA"/>
</dbReference>
<accession>A0ABX1P0A9</accession>
<dbReference type="CDD" id="cd06558">
    <property type="entry name" value="crotonase-like"/>
    <property type="match status" value="1"/>
</dbReference>
<keyword evidence="3" id="KW-0456">Lyase</keyword>
<proteinExistence type="inferred from homology"/>
<keyword evidence="4" id="KW-1185">Reference proteome</keyword>
<dbReference type="InterPro" id="IPR014748">
    <property type="entry name" value="Enoyl-CoA_hydra_C"/>
</dbReference>
<dbReference type="Gene3D" id="3.90.226.10">
    <property type="entry name" value="2-enoyl-CoA Hydratase, Chain A, domain 1"/>
    <property type="match status" value="1"/>
</dbReference>
<gene>
    <name evidence="3" type="ORF">GPA24_16820</name>
</gene>
<dbReference type="InterPro" id="IPR051683">
    <property type="entry name" value="Enoyl-CoA_Hydratase/Isomerase"/>
</dbReference>
<organism evidence="3 4">
    <name type="scientific">Aromatoleum bremense</name>
    <dbReference type="NCBI Taxonomy" id="76115"/>
    <lineage>
        <taxon>Bacteria</taxon>
        <taxon>Pseudomonadati</taxon>
        <taxon>Pseudomonadota</taxon>
        <taxon>Betaproteobacteria</taxon>
        <taxon>Rhodocyclales</taxon>
        <taxon>Rhodocyclaceae</taxon>
        <taxon>Aromatoleum</taxon>
    </lineage>
</organism>
<evidence type="ECO:0000313" key="4">
    <source>
        <dbReference type="Proteomes" id="UP000633943"/>
    </source>
</evidence>
<dbReference type="SUPFAM" id="SSF52096">
    <property type="entry name" value="ClpP/crotonase"/>
    <property type="match status" value="1"/>
</dbReference>
<protein>
    <submittedName>
        <fullName evidence="3">Enoyl-CoA hydratase/isomerase family protein</fullName>
        <ecNumber evidence="3">4.2.1.17</ecNumber>
    </submittedName>
</protein>
<dbReference type="EC" id="4.2.1.17" evidence="3"/>
<comment type="similarity">
    <text evidence="1 2">Belongs to the enoyl-CoA hydratase/isomerase family.</text>
</comment>
<reference evidence="3 4" key="1">
    <citation type="submission" date="2019-12" db="EMBL/GenBank/DDBJ databases">
        <title>Comparative genomics gives insights into the taxonomy of the Azoarcus-Aromatoleum group and reveals separate origins of nif in the plant-associated Azoarcus and non-plant-associated Aromatoleum sub-groups.</title>
        <authorList>
            <person name="Lafos M."/>
            <person name="Maluk M."/>
            <person name="Batista M."/>
            <person name="Junghare M."/>
            <person name="Carmona M."/>
            <person name="Faoro H."/>
            <person name="Cruz L.M."/>
            <person name="Battistoni F."/>
            <person name="De Souza E."/>
            <person name="Pedrosa F."/>
            <person name="Chen W.-M."/>
            <person name="Poole P.S."/>
            <person name="Dixon R.A."/>
            <person name="James E.K."/>
        </authorList>
    </citation>
    <scope>NUCLEOTIDE SEQUENCE [LARGE SCALE GENOMIC DNA]</scope>
    <source>
        <strain evidence="3 4">PbN1</strain>
    </source>
</reference>
<comment type="caution">
    <text evidence="3">The sequence shown here is derived from an EMBL/GenBank/DDBJ whole genome shotgun (WGS) entry which is preliminary data.</text>
</comment>
<dbReference type="InterPro" id="IPR018376">
    <property type="entry name" value="Enoyl-CoA_hyd/isom_CS"/>
</dbReference>
<sequence>MYETLEIRTEGGVATIWMNRPDVHNAFNAQLIADLTAACRELDADDTVRVVVLAGRGKSFSAGADLNWMKAAAAASVEDNLEDARKLAGMLRTISGMGKPTIARVQGAALGGGMGLASACDICVAAEQAVFATSEVKFGIIPAAISPYVIRAIGERQAYRYFQTAERITAARAGEIGLAHEVVAAEALDAKVAQIVAALLQGGPKAQAAAKDLIRNVANRPVGEAVVEDTARRISSLRATPEAKEGLDAFLSKRPAAWVSQQG</sequence>
<evidence type="ECO:0000256" key="1">
    <source>
        <dbReference type="ARBA" id="ARBA00005254"/>
    </source>
</evidence>
<dbReference type="Proteomes" id="UP000633943">
    <property type="component" value="Unassembled WGS sequence"/>
</dbReference>
<dbReference type="Pfam" id="PF00378">
    <property type="entry name" value="ECH_1"/>
    <property type="match status" value="1"/>
</dbReference>
<evidence type="ECO:0000313" key="3">
    <source>
        <dbReference type="EMBL" id="NMG17165.1"/>
    </source>
</evidence>
<dbReference type="InterPro" id="IPR001753">
    <property type="entry name" value="Enoyl-CoA_hydra/iso"/>
</dbReference>
<dbReference type="RefSeq" id="WP_169203705.1">
    <property type="nucleotide sequence ID" value="NZ_CP059467.1"/>
</dbReference>
<dbReference type="InterPro" id="IPR029045">
    <property type="entry name" value="ClpP/crotonase-like_dom_sf"/>
</dbReference>